<dbReference type="InterPro" id="IPR000719">
    <property type="entry name" value="Prot_kinase_dom"/>
</dbReference>
<comment type="catalytic activity">
    <reaction evidence="8">
        <text>L-seryl-[protein] + ATP = O-phospho-L-seryl-[protein] + ADP + H(+)</text>
        <dbReference type="Rhea" id="RHEA:17989"/>
        <dbReference type="Rhea" id="RHEA-COMP:9863"/>
        <dbReference type="Rhea" id="RHEA-COMP:11604"/>
        <dbReference type="ChEBI" id="CHEBI:15378"/>
        <dbReference type="ChEBI" id="CHEBI:29999"/>
        <dbReference type="ChEBI" id="CHEBI:30616"/>
        <dbReference type="ChEBI" id="CHEBI:83421"/>
        <dbReference type="ChEBI" id="CHEBI:456216"/>
        <dbReference type="EC" id="2.7.11.1"/>
    </reaction>
</comment>
<feature type="compositionally biased region" description="Basic and acidic residues" evidence="10">
    <location>
        <begin position="87"/>
        <end position="113"/>
    </location>
</feature>
<dbReference type="PROSITE" id="PS00107">
    <property type="entry name" value="PROTEIN_KINASE_ATP"/>
    <property type="match status" value="1"/>
</dbReference>
<evidence type="ECO:0000256" key="5">
    <source>
        <dbReference type="ARBA" id="ARBA00022777"/>
    </source>
</evidence>
<sequence>MDRSPNSPESRGLTRKRNIKTKTKGANKKIKLMGNSMEEKSLCQVEQEEQKRERERKPAEARQLKKKRNFNDEKEQESKRMKKRIRKMDNIEEKNLHSSKAHCEKKEKTRKEDPEEGESGAKRPCVPAQRPNPKNITSYQFHKNLGKGKFGKVMLASLNNCRDQVAIKVIQKARHIENIVAEARTLRITEDCPFLCHGYGAFQNQLNMFLIMEFIRGGSLEQLINEKGCLDMDSIKPLPSAFHTLEPYHQPLFPQVSYIGTPYLGALSTALPSLDPYYYPSPPWPLPYALPSLDLHQAP</sequence>
<evidence type="ECO:0000256" key="6">
    <source>
        <dbReference type="ARBA" id="ARBA00022840"/>
    </source>
</evidence>
<feature type="binding site" evidence="9">
    <location>
        <position position="168"/>
    </location>
    <ligand>
        <name>ATP</name>
        <dbReference type="ChEBI" id="CHEBI:30616"/>
    </ligand>
</feature>
<proteinExistence type="predicted"/>
<name>A0A974HNJ4_XENLA</name>
<evidence type="ECO:0000256" key="8">
    <source>
        <dbReference type="ARBA" id="ARBA00048679"/>
    </source>
</evidence>
<keyword evidence="3" id="KW-0808">Transferase</keyword>
<dbReference type="EMBL" id="CM004472">
    <property type="protein sequence ID" value="OCT84166.1"/>
    <property type="molecule type" value="Genomic_DNA"/>
</dbReference>
<evidence type="ECO:0000256" key="4">
    <source>
        <dbReference type="ARBA" id="ARBA00022741"/>
    </source>
</evidence>
<dbReference type="PROSITE" id="PS50011">
    <property type="entry name" value="PROTEIN_KINASE_DOM"/>
    <property type="match status" value="1"/>
</dbReference>
<keyword evidence="4 9" id="KW-0547">Nucleotide-binding</keyword>
<organism evidence="12 13">
    <name type="scientific">Xenopus laevis</name>
    <name type="common">African clawed frog</name>
    <dbReference type="NCBI Taxonomy" id="8355"/>
    <lineage>
        <taxon>Eukaryota</taxon>
        <taxon>Metazoa</taxon>
        <taxon>Chordata</taxon>
        <taxon>Craniata</taxon>
        <taxon>Vertebrata</taxon>
        <taxon>Euteleostomi</taxon>
        <taxon>Amphibia</taxon>
        <taxon>Batrachia</taxon>
        <taxon>Anura</taxon>
        <taxon>Pipoidea</taxon>
        <taxon>Pipidae</taxon>
        <taxon>Xenopodinae</taxon>
        <taxon>Xenopus</taxon>
        <taxon>Xenopus</taxon>
    </lineage>
</organism>
<dbReference type="EC" id="2.7.11.1" evidence="1"/>
<dbReference type="GO" id="GO:0005524">
    <property type="term" value="F:ATP binding"/>
    <property type="evidence" value="ECO:0007669"/>
    <property type="project" value="UniProtKB-UniRule"/>
</dbReference>
<dbReference type="PANTHER" id="PTHR24356">
    <property type="entry name" value="SERINE/THREONINE-PROTEIN KINASE"/>
    <property type="match status" value="1"/>
</dbReference>
<dbReference type="Proteomes" id="UP000694892">
    <property type="component" value="Chromosome 4L"/>
</dbReference>
<dbReference type="GO" id="GO:0004674">
    <property type="term" value="F:protein serine/threonine kinase activity"/>
    <property type="evidence" value="ECO:0007669"/>
    <property type="project" value="UniProtKB-KW"/>
</dbReference>
<feature type="compositionally biased region" description="Basic and acidic residues" evidence="10">
    <location>
        <begin position="48"/>
        <end position="79"/>
    </location>
</feature>
<protein>
    <recommendedName>
        <fullName evidence="1">non-specific serine/threonine protein kinase</fullName>
        <ecNumber evidence="1">2.7.11.1</ecNumber>
    </recommendedName>
</protein>
<evidence type="ECO:0000256" key="3">
    <source>
        <dbReference type="ARBA" id="ARBA00022679"/>
    </source>
</evidence>
<evidence type="ECO:0000259" key="11">
    <source>
        <dbReference type="PROSITE" id="PS50011"/>
    </source>
</evidence>
<feature type="compositionally biased region" description="Basic residues" evidence="10">
    <location>
        <begin position="13"/>
        <end position="31"/>
    </location>
</feature>
<dbReference type="InterPro" id="IPR011009">
    <property type="entry name" value="Kinase-like_dom_sf"/>
</dbReference>
<gene>
    <name evidence="12" type="ORF">XELAEV_18022306mg</name>
</gene>
<dbReference type="InterPro" id="IPR050236">
    <property type="entry name" value="Ser_Thr_kinase_AGC"/>
</dbReference>
<evidence type="ECO:0000256" key="1">
    <source>
        <dbReference type="ARBA" id="ARBA00012513"/>
    </source>
</evidence>
<dbReference type="GO" id="GO:0035556">
    <property type="term" value="P:intracellular signal transduction"/>
    <property type="evidence" value="ECO:0007669"/>
    <property type="project" value="TreeGrafter"/>
</dbReference>
<dbReference type="PANTHER" id="PTHR24356:SF434">
    <property type="entry name" value="PROTEIN KINASE DOMAIN-CONTAINING PROTEIN"/>
    <property type="match status" value="1"/>
</dbReference>
<dbReference type="SUPFAM" id="SSF56112">
    <property type="entry name" value="Protein kinase-like (PK-like)"/>
    <property type="match status" value="1"/>
</dbReference>
<comment type="catalytic activity">
    <reaction evidence="7">
        <text>L-threonyl-[protein] + ATP = O-phospho-L-threonyl-[protein] + ADP + H(+)</text>
        <dbReference type="Rhea" id="RHEA:46608"/>
        <dbReference type="Rhea" id="RHEA-COMP:11060"/>
        <dbReference type="Rhea" id="RHEA-COMP:11605"/>
        <dbReference type="ChEBI" id="CHEBI:15378"/>
        <dbReference type="ChEBI" id="CHEBI:30013"/>
        <dbReference type="ChEBI" id="CHEBI:30616"/>
        <dbReference type="ChEBI" id="CHEBI:61977"/>
        <dbReference type="ChEBI" id="CHEBI:456216"/>
        <dbReference type="EC" id="2.7.11.1"/>
    </reaction>
</comment>
<evidence type="ECO:0000313" key="13">
    <source>
        <dbReference type="Proteomes" id="UP000694892"/>
    </source>
</evidence>
<dbReference type="Pfam" id="PF00069">
    <property type="entry name" value="Pkinase"/>
    <property type="match status" value="1"/>
</dbReference>
<dbReference type="Gene3D" id="3.30.200.20">
    <property type="entry name" value="Phosphorylase Kinase, domain 1"/>
    <property type="match status" value="1"/>
</dbReference>
<feature type="domain" description="Protein kinase" evidence="11">
    <location>
        <begin position="139"/>
        <end position="299"/>
    </location>
</feature>
<keyword evidence="6 9" id="KW-0067">ATP-binding</keyword>
<evidence type="ECO:0000256" key="9">
    <source>
        <dbReference type="PROSITE-ProRule" id="PRU10141"/>
    </source>
</evidence>
<reference evidence="13" key="1">
    <citation type="journal article" date="2016" name="Nature">
        <title>Genome evolution in the allotetraploid frog Xenopus laevis.</title>
        <authorList>
            <person name="Session A.M."/>
            <person name="Uno Y."/>
            <person name="Kwon T."/>
            <person name="Chapman J.A."/>
            <person name="Toyoda A."/>
            <person name="Takahashi S."/>
            <person name="Fukui A."/>
            <person name="Hikosaka A."/>
            <person name="Suzuki A."/>
            <person name="Kondo M."/>
            <person name="van Heeringen S.J."/>
            <person name="Quigley I."/>
            <person name="Heinz S."/>
            <person name="Ogino H."/>
            <person name="Ochi H."/>
            <person name="Hellsten U."/>
            <person name="Lyons J.B."/>
            <person name="Simakov O."/>
            <person name="Putnam N."/>
            <person name="Stites J."/>
            <person name="Kuroki Y."/>
            <person name="Tanaka T."/>
            <person name="Michiue T."/>
            <person name="Watanabe M."/>
            <person name="Bogdanovic O."/>
            <person name="Lister R."/>
            <person name="Georgiou G."/>
            <person name="Paranjpe S.S."/>
            <person name="van Kruijsbergen I."/>
            <person name="Shu S."/>
            <person name="Carlson J."/>
            <person name="Kinoshita T."/>
            <person name="Ohta Y."/>
            <person name="Mawaribuchi S."/>
            <person name="Jenkins J."/>
            <person name="Grimwood J."/>
            <person name="Schmutz J."/>
            <person name="Mitros T."/>
            <person name="Mozaffari S.V."/>
            <person name="Suzuki Y."/>
            <person name="Haramoto Y."/>
            <person name="Yamamoto T.S."/>
            <person name="Takagi C."/>
            <person name="Heald R."/>
            <person name="Miller K."/>
            <person name="Haudenschild C."/>
            <person name="Kitzman J."/>
            <person name="Nakayama T."/>
            <person name="Izutsu Y."/>
            <person name="Robert J."/>
            <person name="Fortriede J."/>
            <person name="Burns K."/>
            <person name="Lotay V."/>
            <person name="Karimi K."/>
            <person name="Yasuoka Y."/>
            <person name="Dichmann D.S."/>
            <person name="Flajnik M.F."/>
            <person name="Houston D.W."/>
            <person name="Shendure J."/>
            <person name="DuPasquier L."/>
            <person name="Vize P.D."/>
            <person name="Zorn A.M."/>
            <person name="Ito M."/>
            <person name="Marcotte E.M."/>
            <person name="Wallingford J.B."/>
            <person name="Ito Y."/>
            <person name="Asashima M."/>
            <person name="Ueno N."/>
            <person name="Matsuda Y."/>
            <person name="Veenstra G.J."/>
            <person name="Fujiyama A."/>
            <person name="Harland R.M."/>
            <person name="Taira M."/>
            <person name="Rokhsar D.S."/>
        </authorList>
    </citation>
    <scope>NUCLEOTIDE SEQUENCE [LARGE SCALE GENOMIC DNA]</scope>
    <source>
        <strain evidence="13">J</strain>
    </source>
</reference>
<evidence type="ECO:0000256" key="10">
    <source>
        <dbReference type="SAM" id="MobiDB-lite"/>
    </source>
</evidence>
<dbReference type="AlphaFoldDB" id="A0A974HNJ4"/>
<keyword evidence="2" id="KW-0723">Serine/threonine-protein kinase</keyword>
<dbReference type="SMART" id="SM00220">
    <property type="entry name" value="S_TKc"/>
    <property type="match status" value="1"/>
</dbReference>
<evidence type="ECO:0000256" key="2">
    <source>
        <dbReference type="ARBA" id="ARBA00022527"/>
    </source>
</evidence>
<evidence type="ECO:0000256" key="7">
    <source>
        <dbReference type="ARBA" id="ARBA00047899"/>
    </source>
</evidence>
<accession>A0A974HNJ4</accession>
<keyword evidence="5" id="KW-0418">Kinase</keyword>
<dbReference type="InterPro" id="IPR017441">
    <property type="entry name" value="Protein_kinase_ATP_BS"/>
</dbReference>
<feature type="region of interest" description="Disordered" evidence="10">
    <location>
        <begin position="1"/>
        <end position="138"/>
    </location>
</feature>
<evidence type="ECO:0000313" key="12">
    <source>
        <dbReference type="EMBL" id="OCT84166.1"/>
    </source>
</evidence>